<accession>A0A9P8QKC9</accession>
<dbReference type="Proteomes" id="UP000827724">
    <property type="component" value="Unassembled WGS sequence"/>
</dbReference>
<keyword evidence="3" id="KW-1185">Reference proteome</keyword>
<name>A0A9P8QKC9_9HYPO</name>
<evidence type="ECO:0000256" key="1">
    <source>
        <dbReference type="SAM" id="MobiDB-lite"/>
    </source>
</evidence>
<feature type="compositionally biased region" description="Polar residues" evidence="1">
    <location>
        <begin position="125"/>
        <end position="144"/>
    </location>
</feature>
<gene>
    <name evidence="2" type="ORF">Trco_006402</name>
</gene>
<evidence type="ECO:0000313" key="2">
    <source>
        <dbReference type="EMBL" id="KAH6604695.1"/>
    </source>
</evidence>
<protein>
    <submittedName>
        <fullName evidence="2">Uncharacterized protein</fullName>
    </submittedName>
</protein>
<reference evidence="2" key="1">
    <citation type="submission" date="2021-08" db="EMBL/GenBank/DDBJ databases">
        <title>Chromosome-Level Trichoderma cornu-damae using Hi-C Data.</title>
        <authorList>
            <person name="Kim C.S."/>
        </authorList>
    </citation>
    <scope>NUCLEOTIDE SEQUENCE</scope>
    <source>
        <strain evidence="2">KA19-0412C</strain>
    </source>
</reference>
<organism evidence="2 3">
    <name type="scientific">Trichoderma cornu-damae</name>
    <dbReference type="NCBI Taxonomy" id="654480"/>
    <lineage>
        <taxon>Eukaryota</taxon>
        <taxon>Fungi</taxon>
        <taxon>Dikarya</taxon>
        <taxon>Ascomycota</taxon>
        <taxon>Pezizomycotina</taxon>
        <taxon>Sordariomycetes</taxon>
        <taxon>Hypocreomycetidae</taxon>
        <taxon>Hypocreales</taxon>
        <taxon>Hypocreaceae</taxon>
        <taxon>Trichoderma</taxon>
    </lineage>
</organism>
<comment type="caution">
    <text evidence="2">The sequence shown here is derived from an EMBL/GenBank/DDBJ whole genome shotgun (WGS) entry which is preliminary data.</text>
</comment>
<sequence>MPRRDAPVGRRSQDGVVVKAREFGPQELLPKVRIDGDRKAQRGDKRAEEARDELSQGELRRGEEEERRRGEEDGQFGAEDGRREDEEADGLPPADSRLLGVTTRHAALKPPSTALTANCACRNPASATSGWLNPARSTGPTNVRGTAPGKAKWSYVEESRARTSLVGVP</sequence>
<proteinExistence type="predicted"/>
<feature type="region of interest" description="Disordered" evidence="1">
    <location>
        <begin position="124"/>
        <end position="148"/>
    </location>
</feature>
<evidence type="ECO:0000313" key="3">
    <source>
        <dbReference type="Proteomes" id="UP000827724"/>
    </source>
</evidence>
<feature type="compositionally biased region" description="Basic and acidic residues" evidence="1">
    <location>
        <begin position="1"/>
        <end position="72"/>
    </location>
</feature>
<dbReference type="AlphaFoldDB" id="A0A9P8QKC9"/>
<dbReference type="EMBL" id="JAIWOZ010000005">
    <property type="protein sequence ID" value="KAH6604695.1"/>
    <property type="molecule type" value="Genomic_DNA"/>
</dbReference>
<feature type="region of interest" description="Disordered" evidence="1">
    <location>
        <begin position="1"/>
        <end position="98"/>
    </location>
</feature>